<feature type="transmembrane region" description="Helical" evidence="8">
    <location>
        <begin position="222"/>
        <end position="240"/>
    </location>
</feature>
<keyword evidence="11" id="KW-1185">Reference proteome</keyword>
<keyword evidence="3 8" id="KW-0813">Transport</keyword>
<keyword evidence="5 8" id="KW-0812">Transmembrane</keyword>
<evidence type="ECO:0000259" key="9">
    <source>
        <dbReference type="PROSITE" id="PS51012"/>
    </source>
</evidence>
<keyword evidence="6 8" id="KW-1133">Transmembrane helix</keyword>
<name>A0ABQ3N052_9BACI</name>
<evidence type="ECO:0000313" key="10">
    <source>
        <dbReference type="EMBL" id="GHH97459.1"/>
    </source>
</evidence>
<feature type="transmembrane region" description="Helical" evidence="8">
    <location>
        <begin position="154"/>
        <end position="179"/>
    </location>
</feature>
<organism evidence="10 11">
    <name type="scientific">Neobacillus kokaensis</name>
    <dbReference type="NCBI Taxonomy" id="2759023"/>
    <lineage>
        <taxon>Bacteria</taxon>
        <taxon>Bacillati</taxon>
        <taxon>Bacillota</taxon>
        <taxon>Bacilli</taxon>
        <taxon>Bacillales</taxon>
        <taxon>Bacillaceae</taxon>
        <taxon>Neobacillus</taxon>
    </lineage>
</organism>
<keyword evidence="7 8" id="KW-0472">Membrane</keyword>
<dbReference type="InterPro" id="IPR013525">
    <property type="entry name" value="ABC2_TM"/>
</dbReference>
<feature type="transmembrane region" description="Helical" evidence="8">
    <location>
        <begin position="71"/>
        <end position="89"/>
    </location>
</feature>
<proteinExistence type="inferred from homology"/>
<dbReference type="PROSITE" id="PS51012">
    <property type="entry name" value="ABC_TM2"/>
    <property type="match status" value="1"/>
</dbReference>
<evidence type="ECO:0000256" key="4">
    <source>
        <dbReference type="ARBA" id="ARBA00022475"/>
    </source>
</evidence>
<evidence type="ECO:0000256" key="5">
    <source>
        <dbReference type="ARBA" id="ARBA00022692"/>
    </source>
</evidence>
<feature type="domain" description="ABC transmembrane type-2" evidence="9">
    <location>
        <begin position="35"/>
        <end position="268"/>
    </location>
</feature>
<evidence type="ECO:0000256" key="2">
    <source>
        <dbReference type="ARBA" id="ARBA00007783"/>
    </source>
</evidence>
<evidence type="ECO:0000256" key="6">
    <source>
        <dbReference type="ARBA" id="ARBA00022989"/>
    </source>
</evidence>
<feature type="transmembrane region" description="Helical" evidence="8">
    <location>
        <begin position="120"/>
        <end position="142"/>
    </location>
</feature>
<dbReference type="RefSeq" id="WP_191270346.1">
    <property type="nucleotide sequence ID" value="NZ_BNDS01000003.1"/>
</dbReference>
<evidence type="ECO:0000256" key="1">
    <source>
        <dbReference type="ARBA" id="ARBA00004651"/>
    </source>
</evidence>
<protein>
    <recommendedName>
        <fullName evidence="8">Transport permease protein</fullName>
    </recommendedName>
</protein>
<keyword evidence="4 8" id="KW-1003">Cell membrane</keyword>
<dbReference type="Proteomes" id="UP000637074">
    <property type="component" value="Unassembled WGS sequence"/>
</dbReference>
<accession>A0ABQ3N052</accession>
<evidence type="ECO:0000256" key="3">
    <source>
        <dbReference type="ARBA" id="ARBA00022448"/>
    </source>
</evidence>
<dbReference type="PANTHER" id="PTHR30413:SF10">
    <property type="entry name" value="CAPSULE POLYSACCHARIDE EXPORT INNER-MEMBRANE PROTEIN CTRC"/>
    <property type="match status" value="1"/>
</dbReference>
<evidence type="ECO:0000313" key="11">
    <source>
        <dbReference type="Proteomes" id="UP000637074"/>
    </source>
</evidence>
<dbReference type="Pfam" id="PF01061">
    <property type="entry name" value="ABC2_membrane"/>
    <property type="match status" value="1"/>
</dbReference>
<feature type="transmembrane region" description="Helical" evidence="8">
    <location>
        <begin position="41"/>
        <end position="59"/>
    </location>
</feature>
<evidence type="ECO:0000256" key="7">
    <source>
        <dbReference type="ARBA" id="ARBA00023136"/>
    </source>
</evidence>
<feature type="transmembrane region" description="Helical" evidence="8">
    <location>
        <begin position="246"/>
        <end position="266"/>
    </location>
</feature>
<evidence type="ECO:0000256" key="8">
    <source>
        <dbReference type="RuleBase" id="RU361157"/>
    </source>
</evidence>
<dbReference type="PANTHER" id="PTHR30413">
    <property type="entry name" value="INNER MEMBRANE TRANSPORT PERMEASE"/>
    <property type="match status" value="1"/>
</dbReference>
<reference evidence="10 11" key="1">
    <citation type="journal article" date="2022" name="Int. J. Syst. Evol. Microbiol.">
        <title>Neobacillus kokaensis sp. nov., isolated from soil.</title>
        <authorList>
            <person name="Yuki K."/>
            <person name="Matsubara H."/>
            <person name="Yamaguchi S."/>
        </authorList>
    </citation>
    <scope>NUCLEOTIDE SEQUENCE [LARGE SCALE GENOMIC DNA]</scope>
    <source>
        <strain evidence="10 11">LOB 377</strain>
    </source>
</reference>
<comment type="similarity">
    <text evidence="2 8">Belongs to the ABC-2 integral membrane protein family.</text>
</comment>
<dbReference type="InterPro" id="IPR047817">
    <property type="entry name" value="ABC2_TM_bact-type"/>
</dbReference>
<gene>
    <name evidence="10" type="primary">tagG_2</name>
    <name evidence="10" type="ORF">AM1BK_10020</name>
</gene>
<dbReference type="EMBL" id="BNDS01000003">
    <property type="protein sequence ID" value="GHH97459.1"/>
    <property type="molecule type" value="Genomic_DNA"/>
</dbReference>
<comment type="subcellular location">
    <subcellularLocation>
        <location evidence="1 8">Cell membrane</location>
        <topology evidence="1 8">Multi-pass membrane protein</topology>
    </subcellularLocation>
</comment>
<sequence length="276" mass="32523">MKSMITIIKEQISSFYLILRLSAFEMKSANSNNYLGRLWEVLNPITQLLIYWFIFGIGVRKGQNVTMENGAEVPFFLWMVTGMIVWFFIYPSMLNSSKSIYSRLNLIAKMNFPMSTIPSYVIMANFYTHLILIAVVTIVLQFTEFKLSLYFLQLPYFLLAELLLLLSFALIMSTLSTIIRDVQQFLQSYLRMMLYLTPLLWHTDKFIINGQNWAFLLKLNPLYYIVEGFRASLLGTSWYATENPLYTLYFWVLTFIMFLIGSVLHVKFRHQFVDYL</sequence>
<comment type="caution">
    <text evidence="10">The sequence shown here is derived from an EMBL/GenBank/DDBJ whole genome shotgun (WGS) entry which is preliminary data.</text>
</comment>